<dbReference type="AlphaFoldDB" id="A0A2D0N6V3"/>
<name>A0A2D0N6V3_FLAN2</name>
<accession>A0A2D0N6V3</accession>
<dbReference type="Proteomes" id="UP000223913">
    <property type="component" value="Unassembled WGS sequence"/>
</dbReference>
<evidence type="ECO:0000256" key="1">
    <source>
        <dbReference type="SAM" id="Coils"/>
    </source>
</evidence>
<comment type="caution">
    <text evidence="2">The sequence shown here is derived from an EMBL/GenBank/DDBJ whole genome shotgun (WGS) entry which is preliminary data.</text>
</comment>
<dbReference type="EMBL" id="PDUD01000027">
    <property type="protein sequence ID" value="PHN04128.1"/>
    <property type="molecule type" value="Genomic_DNA"/>
</dbReference>
<proteinExistence type="predicted"/>
<evidence type="ECO:0000313" key="3">
    <source>
        <dbReference type="Proteomes" id="UP000223913"/>
    </source>
</evidence>
<evidence type="ECO:0000313" key="2">
    <source>
        <dbReference type="EMBL" id="PHN04128.1"/>
    </source>
</evidence>
<feature type="coiled-coil region" evidence="1">
    <location>
        <begin position="127"/>
        <end position="154"/>
    </location>
</feature>
<gene>
    <name evidence="2" type="ORF">CRP01_23310</name>
</gene>
<keyword evidence="3" id="KW-1185">Reference proteome</keyword>
<organism evidence="2 3">
    <name type="scientific">Flavilitoribacter nigricans (strain ATCC 23147 / DSM 23189 / NBRC 102662 / NCIMB 1420 / SS-2)</name>
    <name type="common">Lewinella nigricans</name>
    <dbReference type="NCBI Taxonomy" id="1122177"/>
    <lineage>
        <taxon>Bacteria</taxon>
        <taxon>Pseudomonadati</taxon>
        <taxon>Bacteroidota</taxon>
        <taxon>Saprospiria</taxon>
        <taxon>Saprospirales</taxon>
        <taxon>Lewinellaceae</taxon>
        <taxon>Flavilitoribacter</taxon>
    </lineage>
</organism>
<sequence>MSAFALLMISCSEGEDLREPVVDLTTEWDNTTAVITQFINTLQRAQQEMQNQFAEMAVPEELTLNEQSQTQVTELRDNFQEELSSLTDLSGEISGFIGAWQSKAEKLTDLNVGLETGDLGSDSRSTLEELQETVEQGRNELESWKGELEDIQINTQDILEQFHTLIANLQGN</sequence>
<protein>
    <submittedName>
        <fullName evidence="2">Uncharacterized protein</fullName>
    </submittedName>
</protein>
<keyword evidence="1" id="KW-0175">Coiled coil</keyword>
<reference evidence="2 3" key="1">
    <citation type="submission" date="2017-10" db="EMBL/GenBank/DDBJ databases">
        <title>The draft genome sequence of Lewinella nigricans NBRC 102662.</title>
        <authorList>
            <person name="Wang K."/>
        </authorList>
    </citation>
    <scope>NUCLEOTIDE SEQUENCE [LARGE SCALE GENOMIC DNA]</scope>
    <source>
        <strain evidence="2 3">NBRC 102662</strain>
    </source>
</reference>